<comment type="caution">
    <text evidence="1">The sequence shown here is derived from an EMBL/GenBank/DDBJ whole genome shotgun (WGS) entry which is preliminary data.</text>
</comment>
<evidence type="ECO:0000313" key="1">
    <source>
        <dbReference type="EMBL" id="HIW77876.1"/>
    </source>
</evidence>
<protein>
    <submittedName>
        <fullName evidence="1">Type III secretion chaperone SycN</fullName>
    </submittedName>
</protein>
<dbReference type="SUPFAM" id="SSF69635">
    <property type="entry name" value="Type III secretory system chaperone-like"/>
    <property type="match status" value="1"/>
</dbReference>
<dbReference type="AlphaFoldDB" id="A0A9D1R0H1"/>
<dbReference type="GO" id="GO:0009306">
    <property type="term" value="P:protein secretion"/>
    <property type="evidence" value="ECO:0007669"/>
    <property type="project" value="InterPro"/>
</dbReference>
<organism evidence="1 2">
    <name type="scientific">Candidatus Bilophila faecipullorum</name>
    <dbReference type="NCBI Taxonomy" id="2838482"/>
    <lineage>
        <taxon>Bacteria</taxon>
        <taxon>Pseudomonadati</taxon>
        <taxon>Thermodesulfobacteriota</taxon>
        <taxon>Desulfovibrionia</taxon>
        <taxon>Desulfovibrionales</taxon>
        <taxon>Desulfovibrionaceae</taxon>
        <taxon>Bilophila</taxon>
    </lineage>
</organism>
<sequence>MIEREIAEFGRRMGMPSFALSADGLAALDVEGLGRLYLERGPDDAQERELLVYVALPVPDYDTGAPRRVLEACHYRHAHPLPLAGGLHNGNIILITRLPEGRATAADIEKAVLFLGTIRDQVGAAQEGRP</sequence>
<gene>
    <name evidence="1" type="primary">sycN</name>
    <name evidence="1" type="ORF">H9874_01855</name>
</gene>
<accession>A0A9D1R0H1</accession>
<dbReference type="NCBIfam" id="TIGR02503">
    <property type="entry name" value="type_III_SycN"/>
    <property type="match status" value="1"/>
</dbReference>
<dbReference type="InterPro" id="IPR012673">
    <property type="entry name" value="T3SS_SynN"/>
</dbReference>
<proteinExistence type="predicted"/>
<reference evidence="1" key="2">
    <citation type="submission" date="2021-04" db="EMBL/GenBank/DDBJ databases">
        <authorList>
            <person name="Gilroy R."/>
        </authorList>
    </citation>
    <scope>NUCLEOTIDE SEQUENCE</scope>
    <source>
        <strain evidence="1">ChiSxjej5B17-1746</strain>
    </source>
</reference>
<dbReference type="EMBL" id="DXGI01000071">
    <property type="protein sequence ID" value="HIW77876.1"/>
    <property type="molecule type" value="Genomic_DNA"/>
</dbReference>
<reference evidence="1" key="1">
    <citation type="journal article" date="2021" name="PeerJ">
        <title>Extensive microbial diversity within the chicken gut microbiome revealed by metagenomics and culture.</title>
        <authorList>
            <person name="Gilroy R."/>
            <person name="Ravi A."/>
            <person name="Getino M."/>
            <person name="Pursley I."/>
            <person name="Horton D.L."/>
            <person name="Alikhan N.F."/>
            <person name="Baker D."/>
            <person name="Gharbi K."/>
            <person name="Hall N."/>
            <person name="Watson M."/>
            <person name="Adriaenssens E.M."/>
            <person name="Foster-Nyarko E."/>
            <person name="Jarju S."/>
            <person name="Secka A."/>
            <person name="Antonio M."/>
            <person name="Oren A."/>
            <person name="Chaudhuri R.R."/>
            <person name="La Ragione R."/>
            <person name="Hildebrand F."/>
            <person name="Pallen M.J."/>
        </authorList>
    </citation>
    <scope>NUCLEOTIDE SEQUENCE</scope>
    <source>
        <strain evidence="1">ChiSxjej5B17-1746</strain>
    </source>
</reference>
<name>A0A9D1R0H1_9BACT</name>
<evidence type="ECO:0000313" key="2">
    <source>
        <dbReference type="Proteomes" id="UP000824264"/>
    </source>
</evidence>
<dbReference type="Proteomes" id="UP000824264">
    <property type="component" value="Unassembled WGS sequence"/>
</dbReference>
<dbReference type="Gene3D" id="3.30.1460.10">
    <property type="match status" value="1"/>
</dbReference>
<dbReference type="CDD" id="cd17031">
    <property type="entry name" value="T3SC_IA_SycN-like"/>
    <property type="match status" value="1"/>
</dbReference>